<dbReference type="InterPro" id="IPR026590">
    <property type="entry name" value="Ssirtuin_cat_dom"/>
</dbReference>
<dbReference type="AlphaFoldDB" id="A0A432M0W0"/>
<dbReference type="InterPro" id="IPR050134">
    <property type="entry name" value="NAD-dep_sirtuin_deacylases"/>
</dbReference>
<dbReference type="PROSITE" id="PS50305">
    <property type="entry name" value="SIRTUIN"/>
    <property type="match status" value="1"/>
</dbReference>
<evidence type="ECO:0000259" key="5">
    <source>
        <dbReference type="PROSITE" id="PS50305"/>
    </source>
</evidence>
<dbReference type="InterPro" id="IPR003000">
    <property type="entry name" value="Sirtuin"/>
</dbReference>
<dbReference type="Pfam" id="PF02146">
    <property type="entry name" value="SIR2"/>
    <property type="match status" value="1"/>
</dbReference>
<reference evidence="6 7" key="1">
    <citation type="submission" date="2018-12" db="EMBL/GenBank/DDBJ databases">
        <title>Dyella dinghuensis sp. nov. DHOA06 and Dyella choica sp. nov. 4M-K27, isolated from forest soil.</title>
        <authorList>
            <person name="Qiu L.-H."/>
            <person name="Gao Z.-H."/>
        </authorList>
    </citation>
    <scope>NUCLEOTIDE SEQUENCE [LARGE SCALE GENOMIC DNA]</scope>
    <source>
        <strain evidence="6 7">4M-K27</strain>
    </source>
</reference>
<dbReference type="Gene3D" id="3.30.1600.10">
    <property type="entry name" value="SIR2/SIRT2 'Small Domain"/>
    <property type="match status" value="1"/>
</dbReference>
<organism evidence="6 7">
    <name type="scientific">Dyella choica</name>
    <dbReference type="NCBI Taxonomy" id="1927959"/>
    <lineage>
        <taxon>Bacteria</taxon>
        <taxon>Pseudomonadati</taxon>
        <taxon>Pseudomonadota</taxon>
        <taxon>Gammaproteobacteria</taxon>
        <taxon>Lysobacterales</taxon>
        <taxon>Rhodanobacteraceae</taxon>
        <taxon>Dyella</taxon>
    </lineage>
</organism>
<evidence type="ECO:0000256" key="2">
    <source>
        <dbReference type="ARBA" id="ARBA00022679"/>
    </source>
</evidence>
<dbReference type="PANTHER" id="PTHR11085">
    <property type="entry name" value="NAD-DEPENDENT PROTEIN DEACYLASE SIRTUIN-5, MITOCHONDRIAL-RELATED"/>
    <property type="match status" value="1"/>
</dbReference>
<evidence type="ECO:0000256" key="3">
    <source>
        <dbReference type="ARBA" id="ARBA00023027"/>
    </source>
</evidence>
<dbReference type="OrthoDB" id="9800582at2"/>
<evidence type="ECO:0000313" key="7">
    <source>
        <dbReference type="Proteomes" id="UP000274358"/>
    </source>
</evidence>
<dbReference type="Proteomes" id="UP000274358">
    <property type="component" value="Unassembled WGS sequence"/>
</dbReference>
<sequence>MSEIRVAEKVVVFTGAGVSAESGLKTFRDMGGLWNEYAIEDVASPEGWRRNPSAVLSFYNERRQAVLAAQPNAAHRAIASLEAKFDVVVITQNIDDLHERAGSTNVIHVHGEIMKARSSVDPSLIYMLANPTIQLGELCEKGSQLRPDVVWFGEDVRFMEECLGHFSTASRIITVGTSLTVYPAAGLVKKARFSAEKYLVSLEAQKVPYGFRFLRGAAATVVPHVATCWLEGRKPV</sequence>
<dbReference type="EMBL" id="RYYV01000022">
    <property type="protein sequence ID" value="RUL70565.1"/>
    <property type="molecule type" value="Genomic_DNA"/>
</dbReference>
<evidence type="ECO:0000313" key="6">
    <source>
        <dbReference type="EMBL" id="RUL70565.1"/>
    </source>
</evidence>
<dbReference type="EC" id="2.3.1.286" evidence="1"/>
<comment type="caution">
    <text evidence="6">The sequence shown here is derived from an EMBL/GenBank/DDBJ whole genome shotgun (WGS) entry which is preliminary data.</text>
</comment>
<keyword evidence="2" id="KW-0808">Transferase</keyword>
<name>A0A432M0W0_9GAMM</name>
<comment type="caution">
    <text evidence="4">Lacks conserved residue(s) required for the propagation of feature annotation.</text>
</comment>
<dbReference type="GO" id="GO:0070403">
    <property type="term" value="F:NAD+ binding"/>
    <property type="evidence" value="ECO:0007669"/>
    <property type="project" value="InterPro"/>
</dbReference>
<keyword evidence="7" id="KW-1185">Reference proteome</keyword>
<proteinExistence type="predicted"/>
<evidence type="ECO:0000256" key="1">
    <source>
        <dbReference type="ARBA" id="ARBA00012928"/>
    </source>
</evidence>
<protein>
    <recommendedName>
        <fullName evidence="1">protein acetyllysine N-acetyltransferase</fullName>
        <ecNumber evidence="1">2.3.1.286</ecNumber>
    </recommendedName>
</protein>
<dbReference type="PANTHER" id="PTHR11085:SF4">
    <property type="entry name" value="NAD-DEPENDENT PROTEIN DEACYLASE"/>
    <property type="match status" value="1"/>
</dbReference>
<feature type="domain" description="Deacetylase sirtuin-type" evidence="5">
    <location>
        <begin position="1"/>
        <end position="236"/>
    </location>
</feature>
<dbReference type="InterPro" id="IPR026591">
    <property type="entry name" value="Sirtuin_cat_small_dom_sf"/>
</dbReference>
<keyword evidence="3" id="KW-0520">NAD</keyword>
<dbReference type="GO" id="GO:0017136">
    <property type="term" value="F:histone deacetylase activity, NAD-dependent"/>
    <property type="evidence" value="ECO:0007669"/>
    <property type="project" value="TreeGrafter"/>
</dbReference>
<gene>
    <name evidence="6" type="ORF">EKH80_20120</name>
</gene>
<accession>A0A432M0W0</accession>
<dbReference type="InterPro" id="IPR029035">
    <property type="entry name" value="DHS-like_NAD/FAD-binding_dom"/>
</dbReference>
<dbReference type="Gene3D" id="3.40.50.1220">
    <property type="entry name" value="TPP-binding domain"/>
    <property type="match status" value="1"/>
</dbReference>
<dbReference type="SUPFAM" id="SSF52467">
    <property type="entry name" value="DHS-like NAD/FAD-binding domain"/>
    <property type="match status" value="1"/>
</dbReference>
<evidence type="ECO:0000256" key="4">
    <source>
        <dbReference type="PROSITE-ProRule" id="PRU00236"/>
    </source>
</evidence>